<dbReference type="SUPFAM" id="SSF46894">
    <property type="entry name" value="C-terminal effector domain of the bipartite response regulators"/>
    <property type="match status" value="1"/>
</dbReference>
<dbReference type="Pfam" id="PF00196">
    <property type="entry name" value="GerE"/>
    <property type="match status" value="1"/>
</dbReference>
<protein>
    <submittedName>
        <fullName evidence="6">Response regulator transcription factor</fullName>
    </submittedName>
</protein>
<sequence>MSEPVAIMLVEDHPTFRLGLRTRIDLEDDLEVVADVGTAEEALDILADTLPDVAVVDLNLPGMDGLGLTRELAARAPSLRVLILTMLDDEHVFSAVRAGAKGYLLKDAEPAQIVAAIRTVAVGGAVFSAGIAERLIAASASSRRTFGDLSARETEILGLIAQGLTNAEIGRRLFLSPKTVRNYVSNVIGKLQAADRTDAMLRAREAGLSD</sequence>
<dbReference type="PROSITE" id="PS50110">
    <property type="entry name" value="RESPONSE_REGULATORY"/>
    <property type="match status" value="1"/>
</dbReference>
<evidence type="ECO:0000313" key="6">
    <source>
        <dbReference type="EMBL" id="GAA1522190.1"/>
    </source>
</evidence>
<dbReference type="PROSITE" id="PS00622">
    <property type="entry name" value="HTH_LUXR_1"/>
    <property type="match status" value="1"/>
</dbReference>
<dbReference type="CDD" id="cd06170">
    <property type="entry name" value="LuxR_C_like"/>
    <property type="match status" value="1"/>
</dbReference>
<dbReference type="RefSeq" id="WP_219996157.1">
    <property type="nucleotide sequence ID" value="NZ_BAAAOR010000023.1"/>
</dbReference>
<proteinExistence type="predicted"/>
<dbReference type="InterPro" id="IPR001789">
    <property type="entry name" value="Sig_transdc_resp-reg_receiver"/>
</dbReference>
<evidence type="ECO:0000256" key="1">
    <source>
        <dbReference type="ARBA" id="ARBA00022553"/>
    </source>
</evidence>
<dbReference type="SUPFAM" id="SSF52172">
    <property type="entry name" value="CheY-like"/>
    <property type="match status" value="1"/>
</dbReference>
<dbReference type="PRINTS" id="PR00038">
    <property type="entry name" value="HTHLUXR"/>
</dbReference>
<keyword evidence="7" id="KW-1185">Reference proteome</keyword>
<keyword evidence="2" id="KW-0238">DNA-binding</keyword>
<dbReference type="InterPro" id="IPR016032">
    <property type="entry name" value="Sig_transdc_resp-reg_C-effctor"/>
</dbReference>
<dbReference type="Pfam" id="PF00072">
    <property type="entry name" value="Response_reg"/>
    <property type="match status" value="1"/>
</dbReference>
<dbReference type="SMART" id="SM00421">
    <property type="entry name" value="HTH_LUXR"/>
    <property type="match status" value="1"/>
</dbReference>
<keyword evidence="1 3" id="KW-0597">Phosphoprotein</keyword>
<dbReference type="InterPro" id="IPR011006">
    <property type="entry name" value="CheY-like_superfamily"/>
</dbReference>
<feature type="domain" description="Response regulatory" evidence="5">
    <location>
        <begin position="6"/>
        <end position="121"/>
    </location>
</feature>
<organism evidence="6 7">
    <name type="scientific">Nocardioides humi</name>
    <dbReference type="NCBI Taxonomy" id="449461"/>
    <lineage>
        <taxon>Bacteria</taxon>
        <taxon>Bacillati</taxon>
        <taxon>Actinomycetota</taxon>
        <taxon>Actinomycetes</taxon>
        <taxon>Propionibacteriales</taxon>
        <taxon>Nocardioidaceae</taxon>
        <taxon>Nocardioides</taxon>
    </lineage>
</organism>
<dbReference type="Gene3D" id="3.40.50.2300">
    <property type="match status" value="1"/>
</dbReference>
<dbReference type="EMBL" id="BAAAOR010000023">
    <property type="protein sequence ID" value="GAA1522190.1"/>
    <property type="molecule type" value="Genomic_DNA"/>
</dbReference>
<evidence type="ECO:0000256" key="3">
    <source>
        <dbReference type="PROSITE-ProRule" id="PRU00169"/>
    </source>
</evidence>
<evidence type="ECO:0000259" key="4">
    <source>
        <dbReference type="PROSITE" id="PS50043"/>
    </source>
</evidence>
<evidence type="ECO:0000259" key="5">
    <source>
        <dbReference type="PROSITE" id="PS50110"/>
    </source>
</evidence>
<evidence type="ECO:0000313" key="7">
    <source>
        <dbReference type="Proteomes" id="UP001500842"/>
    </source>
</evidence>
<dbReference type="SMART" id="SM00448">
    <property type="entry name" value="REC"/>
    <property type="match status" value="1"/>
</dbReference>
<name>A0ABN2ALZ1_9ACTN</name>
<evidence type="ECO:0000256" key="2">
    <source>
        <dbReference type="ARBA" id="ARBA00023125"/>
    </source>
</evidence>
<accession>A0ABN2ALZ1</accession>
<dbReference type="PROSITE" id="PS50043">
    <property type="entry name" value="HTH_LUXR_2"/>
    <property type="match status" value="1"/>
</dbReference>
<dbReference type="Proteomes" id="UP001500842">
    <property type="component" value="Unassembled WGS sequence"/>
</dbReference>
<feature type="domain" description="HTH luxR-type" evidence="4">
    <location>
        <begin position="142"/>
        <end position="207"/>
    </location>
</feature>
<gene>
    <name evidence="6" type="ORF">GCM10009788_27580</name>
</gene>
<feature type="modified residue" description="4-aspartylphosphate" evidence="3">
    <location>
        <position position="57"/>
    </location>
</feature>
<dbReference type="PANTHER" id="PTHR43214">
    <property type="entry name" value="TWO-COMPONENT RESPONSE REGULATOR"/>
    <property type="match status" value="1"/>
</dbReference>
<dbReference type="InterPro" id="IPR058245">
    <property type="entry name" value="NreC/VraR/RcsB-like_REC"/>
</dbReference>
<dbReference type="CDD" id="cd17535">
    <property type="entry name" value="REC_NarL-like"/>
    <property type="match status" value="1"/>
</dbReference>
<dbReference type="InterPro" id="IPR039420">
    <property type="entry name" value="WalR-like"/>
</dbReference>
<reference evidence="6 7" key="1">
    <citation type="journal article" date="2019" name="Int. J. Syst. Evol. Microbiol.">
        <title>The Global Catalogue of Microorganisms (GCM) 10K type strain sequencing project: providing services to taxonomists for standard genome sequencing and annotation.</title>
        <authorList>
            <consortium name="The Broad Institute Genomics Platform"/>
            <consortium name="The Broad Institute Genome Sequencing Center for Infectious Disease"/>
            <person name="Wu L."/>
            <person name="Ma J."/>
        </authorList>
    </citation>
    <scope>NUCLEOTIDE SEQUENCE [LARGE SCALE GENOMIC DNA]</scope>
    <source>
        <strain evidence="6 7">JCM 14942</strain>
    </source>
</reference>
<dbReference type="InterPro" id="IPR000792">
    <property type="entry name" value="Tscrpt_reg_LuxR_C"/>
</dbReference>
<comment type="caution">
    <text evidence="6">The sequence shown here is derived from an EMBL/GenBank/DDBJ whole genome shotgun (WGS) entry which is preliminary data.</text>
</comment>